<feature type="region of interest" description="Disordered" evidence="1">
    <location>
        <begin position="279"/>
        <end position="298"/>
    </location>
</feature>
<evidence type="ECO:0000256" key="1">
    <source>
        <dbReference type="SAM" id="MobiDB-lite"/>
    </source>
</evidence>
<feature type="domain" description="Glycosyltransferase 2-like" evidence="2">
    <location>
        <begin position="10"/>
        <end position="134"/>
    </location>
</feature>
<dbReference type="Pfam" id="PF00535">
    <property type="entry name" value="Glycos_transf_2"/>
    <property type="match status" value="1"/>
</dbReference>
<evidence type="ECO:0000259" key="2">
    <source>
        <dbReference type="Pfam" id="PF00535"/>
    </source>
</evidence>
<dbReference type="AlphaFoldDB" id="A0A832A886"/>
<dbReference type="PANTHER" id="PTHR43685">
    <property type="entry name" value="GLYCOSYLTRANSFERASE"/>
    <property type="match status" value="1"/>
</dbReference>
<dbReference type="InterPro" id="IPR050834">
    <property type="entry name" value="Glycosyltransf_2"/>
</dbReference>
<accession>A0A832A886</accession>
<dbReference type="SUPFAM" id="SSF53448">
    <property type="entry name" value="Nucleotide-diphospho-sugar transferases"/>
    <property type="match status" value="1"/>
</dbReference>
<evidence type="ECO:0000313" key="3">
    <source>
        <dbReference type="EMBL" id="HFK98494.1"/>
    </source>
</evidence>
<dbReference type="Gene3D" id="3.90.550.10">
    <property type="entry name" value="Spore Coat Polysaccharide Biosynthesis Protein SpsA, Chain A"/>
    <property type="match status" value="1"/>
</dbReference>
<gene>
    <name evidence="3" type="ORF">ENS06_14370</name>
</gene>
<dbReference type="InterPro" id="IPR029044">
    <property type="entry name" value="Nucleotide-diphossugar_trans"/>
</dbReference>
<name>A0A832A886_9BACT</name>
<sequence>MEKAAPNLVSVIIPTRNRAAMVREAVDSVLVQKGAAFELIVVDDGSEDETLRLLDSYGDALRILRRDRPGGVSAARNAGIMAARGEWIAFLDSDDLWLPGKLRAQLDYFRSQPDMRLCQTEEIWIHKGRRRNPKRCHAKPSGWCFDRLLERCLVSPSAVMVHRSLFEQVGLFDESLPACEDYDMWLRIGCRHPIGLVPKPFVVKRGGHGDQLSATVPALDRFRLRALAKLLETEPLSPGQRDQTARMLRRKAQIYASGCLKRGKIEEALWALRLAEKVHEQADRKPDSAPVPETRFRP</sequence>
<keyword evidence="3" id="KW-0808">Transferase</keyword>
<dbReference type="InterPro" id="IPR001173">
    <property type="entry name" value="Glyco_trans_2-like"/>
</dbReference>
<proteinExistence type="predicted"/>
<reference evidence="3" key="1">
    <citation type="journal article" date="2020" name="mSystems">
        <title>Genome- and Community-Level Interaction Insights into Carbon Utilization and Element Cycling Functions of Hydrothermarchaeota in Hydrothermal Sediment.</title>
        <authorList>
            <person name="Zhou Z."/>
            <person name="Liu Y."/>
            <person name="Xu W."/>
            <person name="Pan J."/>
            <person name="Luo Z.H."/>
            <person name="Li M."/>
        </authorList>
    </citation>
    <scope>NUCLEOTIDE SEQUENCE [LARGE SCALE GENOMIC DNA]</scope>
    <source>
        <strain evidence="3">SpSt-456</strain>
    </source>
</reference>
<comment type="caution">
    <text evidence="3">The sequence shown here is derived from an EMBL/GenBank/DDBJ whole genome shotgun (WGS) entry which is preliminary data.</text>
</comment>
<dbReference type="EMBL" id="DSTK01000040">
    <property type="protein sequence ID" value="HFK98494.1"/>
    <property type="molecule type" value="Genomic_DNA"/>
</dbReference>
<protein>
    <submittedName>
        <fullName evidence="3">Glycosyltransferase</fullName>
    </submittedName>
</protein>
<organism evidence="3">
    <name type="scientific">Desulfacinum infernum</name>
    <dbReference type="NCBI Taxonomy" id="35837"/>
    <lineage>
        <taxon>Bacteria</taxon>
        <taxon>Pseudomonadati</taxon>
        <taxon>Thermodesulfobacteriota</taxon>
        <taxon>Syntrophobacteria</taxon>
        <taxon>Syntrophobacterales</taxon>
        <taxon>Syntrophobacteraceae</taxon>
        <taxon>Desulfacinum</taxon>
    </lineage>
</organism>
<dbReference type="PANTHER" id="PTHR43685:SF2">
    <property type="entry name" value="GLYCOSYLTRANSFERASE 2-LIKE DOMAIN-CONTAINING PROTEIN"/>
    <property type="match status" value="1"/>
</dbReference>
<dbReference type="GO" id="GO:0016740">
    <property type="term" value="F:transferase activity"/>
    <property type="evidence" value="ECO:0007669"/>
    <property type="project" value="UniProtKB-KW"/>
</dbReference>